<dbReference type="Proteomes" id="UP000054653">
    <property type="component" value="Unassembled WGS sequence"/>
</dbReference>
<proteinExistence type="predicted"/>
<sequence length="71" mass="8306">MPTILENILRQKHRELWNSSSRVLYRGLIGRYCRLFIETVCSILASNVYHSKENCKILPQQVGTVPRIFSQ</sequence>
<name>A0A0V1APC7_TRIBR</name>
<protein>
    <submittedName>
        <fullName evidence="1">Uncharacterized protein</fullName>
    </submittedName>
</protein>
<reference evidence="1 2" key="1">
    <citation type="submission" date="2015-01" db="EMBL/GenBank/DDBJ databases">
        <title>Evolution of Trichinella species and genotypes.</title>
        <authorList>
            <person name="Korhonen P.K."/>
            <person name="Edoardo P."/>
            <person name="Giuseppe L.R."/>
            <person name="Gasser R.B."/>
        </authorList>
    </citation>
    <scope>NUCLEOTIDE SEQUENCE [LARGE SCALE GENOMIC DNA]</scope>
    <source>
        <strain evidence="1">ISS120</strain>
    </source>
</reference>
<accession>A0A0V1APC7</accession>
<evidence type="ECO:0000313" key="2">
    <source>
        <dbReference type="Proteomes" id="UP000054653"/>
    </source>
</evidence>
<dbReference type="EMBL" id="JYDI01001814">
    <property type="protein sequence ID" value="KRY26442.1"/>
    <property type="molecule type" value="Genomic_DNA"/>
</dbReference>
<dbReference type="AlphaFoldDB" id="A0A0V1APC7"/>
<keyword evidence="2" id="KW-1185">Reference proteome</keyword>
<evidence type="ECO:0000313" key="1">
    <source>
        <dbReference type="EMBL" id="KRY26442.1"/>
    </source>
</evidence>
<gene>
    <name evidence="1" type="ORF">T03_17969</name>
</gene>
<comment type="caution">
    <text evidence="1">The sequence shown here is derived from an EMBL/GenBank/DDBJ whole genome shotgun (WGS) entry which is preliminary data.</text>
</comment>
<organism evidence="1 2">
    <name type="scientific">Trichinella britovi</name>
    <name type="common">Parasitic roundworm</name>
    <dbReference type="NCBI Taxonomy" id="45882"/>
    <lineage>
        <taxon>Eukaryota</taxon>
        <taxon>Metazoa</taxon>
        <taxon>Ecdysozoa</taxon>
        <taxon>Nematoda</taxon>
        <taxon>Enoplea</taxon>
        <taxon>Dorylaimia</taxon>
        <taxon>Trichinellida</taxon>
        <taxon>Trichinellidae</taxon>
        <taxon>Trichinella</taxon>
    </lineage>
</organism>